<evidence type="ECO:0000313" key="7">
    <source>
        <dbReference type="Proteomes" id="UP000252706"/>
    </source>
</evidence>
<feature type="transmembrane region" description="Helical" evidence="4">
    <location>
        <begin position="538"/>
        <end position="561"/>
    </location>
</feature>
<evidence type="ECO:0000256" key="3">
    <source>
        <dbReference type="ARBA" id="ARBA00022679"/>
    </source>
</evidence>
<dbReference type="Proteomes" id="UP000252706">
    <property type="component" value="Unassembled WGS sequence"/>
</dbReference>
<keyword evidence="4" id="KW-1133">Transmembrane helix</keyword>
<dbReference type="Pfam" id="PF00535">
    <property type="entry name" value="Glycos_transf_2"/>
    <property type="match status" value="1"/>
</dbReference>
<name>A0A366X366_9RHOB</name>
<feature type="transmembrane region" description="Helical" evidence="4">
    <location>
        <begin position="502"/>
        <end position="526"/>
    </location>
</feature>
<keyword evidence="3 6" id="KW-0808">Transferase</keyword>
<evidence type="ECO:0000256" key="1">
    <source>
        <dbReference type="ARBA" id="ARBA00006739"/>
    </source>
</evidence>
<evidence type="ECO:0000259" key="5">
    <source>
        <dbReference type="Pfam" id="PF00535"/>
    </source>
</evidence>
<dbReference type="RefSeq" id="WP_113822508.1">
    <property type="nucleotide sequence ID" value="NZ_QOCE01000013.1"/>
</dbReference>
<dbReference type="SUPFAM" id="SSF53448">
    <property type="entry name" value="Nucleotide-diphospho-sugar transferases"/>
    <property type="match status" value="1"/>
</dbReference>
<dbReference type="AlphaFoldDB" id="A0A366X366"/>
<feature type="transmembrane region" description="Helical" evidence="4">
    <location>
        <begin position="141"/>
        <end position="161"/>
    </location>
</feature>
<dbReference type="GO" id="GO:0016757">
    <property type="term" value="F:glycosyltransferase activity"/>
    <property type="evidence" value="ECO:0007669"/>
    <property type="project" value="UniProtKB-KW"/>
</dbReference>
<feature type="transmembrane region" description="Helical" evidence="4">
    <location>
        <begin position="117"/>
        <end position="135"/>
    </location>
</feature>
<dbReference type="Gene3D" id="3.90.550.10">
    <property type="entry name" value="Spore Coat Polysaccharide Biosynthesis Protein SpsA, Chain A"/>
    <property type="match status" value="1"/>
</dbReference>
<proteinExistence type="inferred from homology"/>
<sequence length="618" mass="67645">MSVPDQPNSNSSGRSQNEFVSIDSAPVGFSTNVPMWRAPVLLVLFVLVSFTGLYALEHVALFQSVFQGGDIVTAPIAGGHSMPLRLFVLSYMIAFGLMSNGPLLWRLGFTADLTITFLAFCALIDVTALLFDLILGVSIHLYVIEILSGFLGYAIYSFKLLERGNMPSRIKIERGTTRNKRMMFRLVLVLLVAAVLTITADNTLPNAITAARKYALLGGIGPGVFLFLPLVFLLLYVLARIDTSRVDKTPFTPALTIIIPAHNEEYIISHTIAAIDIAATEYDGPVSILVMDNNSSDRTSEVATEALNACQSALGRVILERTPGKAHALNAALQATQTEYVIRIDADTQIDQNALVFAMLRMRNPDVGVVGGLPVPPGGGPFDRPRLLELLVKHGFYSVGLSAVNSVVGVPGMFAAYRAELPRKLGGFVQGMNGEDTDMSLRIGELGYQLIVDPRIQFKSEVPASYKHMREQRLRWFRSVFHVSARCRDLIYSGRMSVRGKVLLPFMLLNSAMRAMMVPMILFGILIGVGPGAEARAIPWQAILAVAIGAPALMSILCALLNRSLKGLLYVPEYLLFRLLRAYFTLESNLTITVKDHGQHMYSKGALVRPEGKTIREA</sequence>
<dbReference type="InterPro" id="IPR001173">
    <property type="entry name" value="Glyco_trans_2-like"/>
</dbReference>
<dbReference type="InterPro" id="IPR029044">
    <property type="entry name" value="Nucleotide-diphossugar_trans"/>
</dbReference>
<dbReference type="PANTHER" id="PTHR43630">
    <property type="entry name" value="POLY-BETA-1,6-N-ACETYL-D-GLUCOSAMINE SYNTHASE"/>
    <property type="match status" value="1"/>
</dbReference>
<keyword evidence="2" id="KW-0328">Glycosyltransferase</keyword>
<dbReference type="OrthoDB" id="5291101at2"/>
<keyword evidence="4" id="KW-0472">Membrane</keyword>
<accession>A0A366X366</accession>
<comment type="similarity">
    <text evidence="1">Belongs to the glycosyltransferase 2 family.</text>
</comment>
<feature type="transmembrane region" description="Helical" evidence="4">
    <location>
        <begin position="86"/>
        <end position="105"/>
    </location>
</feature>
<feature type="transmembrane region" description="Helical" evidence="4">
    <location>
        <begin position="40"/>
        <end position="66"/>
    </location>
</feature>
<comment type="caution">
    <text evidence="6">The sequence shown here is derived from an EMBL/GenBank/DDBJ whole genome shotgun (WGS) entry which is preliminary data.</text>
</comment>
<reference evidence="6 7" key="1">
    <citation type="submission" date="2018-07" db="EMBL/GenBank/DDBJ databases">
        <title>Modular assembly of carbohydrate-degrading microbial communities in the ocean.</title>
        <authorList>
            <person name="Enke T.N."/>
            <person name="Datta M.S."/>
            <person name="Schwartzman J.A."/>
            <person name="Cermak N."/>
            <person name="Schmitz D.A."/>
            <person name="Barrere J."/>
            <person name="Cordero O.X."/>
        </authorList>
    </citation>
    <scope>NUCLEOTIDE SEQUENCE [LARGE SCALE GENOMIC DNA]</scope>
    <source>
        <strain evidence="6 7">C3M10</strain>
    </source>
</reference>
<evidence type="ECO:0000256" key="4">
    <source>
        <dbReference type="SAM" id="Phobius"/>
    </source>
</evidence>
<evidence type="ECO:0000256" key="2">
    <source>
        <dbReference type="ARBA" id="ARBA00022676"/>
    </source>
</evidence>
<feature type="transmembrane region" description="Helical" evidence="4">
    <location>
        <begin position="220"/>
        <end position="239"/>
    </location>
</feature>
<feature type="transmembrane region" description="Helical" evidence="4">
    <location>
        <begin position="182"/>
        <end position="200"/>
    </location>
</feature>
<dbReference type="PANTHER" id="PTHR43630:SF1">
    <property type="entry name" value="POLY-BETA-1,6-N-ACETYL-D-GLUCOSAMINE SYNTHASE"/>
    <property type="match status" value="1"/>
</dbReference>
<dbReference type="CDD" id="cd06423">
    <property type="entry name" value="CESA_like"/>
    <property type="match status" value="1"/>
</dbReference>
<feature type="domain" description="Glycosyltransferase 2-like" evidence="5">
    <location>
        <begin position="256"/>
        <end position="420"/>
    </location>
</feature>
<evidence type="ECO:0000313" key="6">
    <source>
        <dbReference type="EMBL" id="RBW58470.1"/>
    </source>
</evidence>
<protein>
    <submittedName>
        <fullName evidence="6">Glycosyltransferase family 2 protein</fullName>
    </submittedName>
</protein>
<dbReference type="EMBL" id="QOCE01000013">
    <property type="protein sequence ID" value="RBW58470.1"/>
    <property type="molecule type" value="Genomic_DNA"/>
</dbReference>
<gene>
    <name evidence="6" type="ORF">DS909_05770</name>
</gene>
<keyword evidence="4" id="KW-0812">Transmembrane</keyword>
<organism evidence="6 7">
    <name type="scientific">Phaeobacter gallaeciensis</name>
    <dbReference type="NCBI Taxonomy" id="60890"/>
    <lineage>
        <taxon>Bacteria</taxon>
        <taxon>Pseudomonadati</taxon>
        <taxon>Pseudomonadota</taxon>
        <taxon>Alphaproteobacteria</taxon>
        <taxon>Rhodobacterales</taxon>
        <taxon>Roseobacteraceae</taxon>
        <taxon>Phaeobacter</taxon>
    </lineage>
</organism>